<dbReference type="Pfam" id="PF22725">
    <property type="entry name" value="GFO_IDH_MocA_C3"/>
    <property type="match status" value="1"/>
</dbReference>
<dbReference type="RefSeq" id="WP_221676628.1">
    <property type="nucleotide sequence ID" value="NZ_JARPYF010000001.1"/>
</dbReference>
<dbReference type="SUPFAM" id="SSF51735">
    <property type="entry name" value="NAD(P)-binding Rossmann-fold domains"/>
    <property type="match status" value="1"/>
</dbReference>
<gene>
    <name evidence="3" type="ORF">P7D85_01615</name>
</gene>
<dbReference type="InterPro" id="IPR055170">
    <property type="entry name" value="GFO_IDH_MocA-like_dom"/>
</dbReference>
<dbReference type="Pfam" id="PF01408">
    <property type="entry name" value="GFO_IDH_MocA"/>
    <property type="match status" value="1"/>
</dbReference>
<dbReference type="PANTHER" id="PTHR43708:SF8">
    <property type="entry name" value="OXIDOREDUCTASE"/>
    <property type="match status" value="1"/>
</dbReference>
<dbReference type="SUPFAM" id="SSF55347">
    <property type="entry name" value="Glyceraldehyde-3-phosphate dehydrogenase-like, C-terminal domain"/>
    <property type="match status" value="1"/>
</dbReference>
<sequence length="352" mass="40021">MLHFGIIGYGFMGQTHGETIKKLDYGKLIAVCDINKDQLKNVPSDVKTFLKADQLLAEADEVDTVIIAVPNHLHLEMVKKVAAAKKDIILEKPAAMNGEEFQEMMTVTEAAGVRFTIHHQRRWDKDYRLIKEVVDSQTLGELYTIKNSLYGFNGNMHDWHVYPEFGGGMLYDWGVHLLDQMLWMIPGKLKTVYADVRNVINQNVDDYFNIQLYFDSGITGQVELGTYFLKDEASWFERHWFVGGNKGSAYVDGFHPQGKIVRTSELLTNVPGKITMTAAGPTRSFGPPPEGRLVTEELPDVTVDHQMFFDQYNNYVEGKAELVVKPTEILRLMKLLDAIRVSGKEHRSVEFE</sequence>
<evidence type="ECO:0000259" key="1">
    <source>
        <dbReference type="Pfam" id="PF01408"/>
    </source>
</evidence>
<dbReference type="Proteomes" id="UP001252875">
    <property type="component" value="Unassembled WGS sequence"/>
</dbReference>
<proteinExistence type="predicted"/>
<dbReference type="EMBL" id="JARPYI010000001">
    <property type="protein sequence ID" value="MDT2598450.1"/>
    <property type="molecule type" value="Genomic_DNA"/>
</dbReference>
<dbReference type="PANTHER" id="PTHR43708">
    <property type="entry name" value="CONSERVED EXPRESSED OXIDOREDUCTASE (EUROFUNG)"/>
    <property type="match status" value="1"/>
</dbReference>
<dbReference type="Gene3D" id="3.30.360.10">
    <property type="entry name" value="Dihydrodipicolinate Reductase, domain 2"/>
    <property type="match status" value="1"/>
</dbReference>
<accession>A0ABU3EUA7</accession>
<evidence type="ECO:0000313" key="3">
    <source>
        <dbReference type="EMBL" id="MDT2598450.1"/>
    </source>
</evidence>
<organism evidence="3 4">
    <name type="scientific">Enterococcus hulanensis</name>
    <dbReference type="NCBI Taxonomy" id="2559929"/>
    <lineage>
        <taxon>Bacteria</taxon>
        <taxon>Bacillati</taxon>
        <taxon>Bacillota</taxon>
        <taxon>Bacilli</taxon>
        <taxon>Lactobacillales</taxon>
        <taxon>Enterococcaceae</taxon>
        <taxon>Enterococcus</taxon>
    </lineage>
</organism>
<keyword evidence="4" id="KW-1185">Reference proteome</keyword>
<evidence type="ECO:0000313" key="4">
    <source>
        <dbReference type="Proteomes" id="UP001252875"/>
    </source>
</evidence>
<name>A0ABU3EUA7_9ENTE</name>
<feature type="domain" description="Gfo/Idh/MocA-like oxidoreductase N-terminal" evidence="1">
    <location>
        <begin position="3"/>
        <end position="118"/>
    </location>
</feature>
<evidence type="ECO:0000259" key="2">
    <source>
        <dbReference type="Pfam" id="PF22725"/>
    </source>
</evidence>
<dbReference type="InterPro" id="IPR051317">
    <property type="entry name" value="Gfo/Idh/MocA_oxidoreduct"/>
</dbReference>
<comment type="caution">
    <text evidence="3">The sequence shown here is derived from an EMBL/GenBank/DDBJ whole genome shotgun (WGS) entry which is preliminary data.</text>
</comment>
<dbReference type="Gene3D" id="3.40.50.720">
    <property type="entry name" value="NAD(P)-binding Rossmann-like Domain"/>
    <property type="match status" value="1"/>
</dbReference>
<dbReference type="InterPro" id="IPR036291">
    <property type="entry name" value="NAD(P)-bd_dom_sf"/>
</dbReference>
<feature type="domain" description="GFO/IDH/MocA-like oxidoreductase" evidence="2">
    <location>
        <begin position="127"/>
        <end position="249"/>
    </location>
</feature>
<protein>
    <submittedName>
        <fullName evidence="3">Gfo/Idh/MocA family oxidoreductase</fullName>
    </submittedName>
</protein>
<reference evidence="3 4" key="1">
    <citation type="submission" date="2023-03" db="EMBL/GenBank/DDBJ databases">
        <authorList>
            <person name="Shen W."/>
            <person name="Cai J."/>
        </authorList>
    </citation>
    <scope>NUCLEOTIDE SEQUENCE [LARGE SCALE GENOMIC DNA]</scope>
    <source>
        <strain evidence="3 4">D6-4</strain>
    </source>
</reference>
<dbReference type="InterPro" id="IPR000683">
    <property type="entry name" value="Gfo/Idh/MocA-like_OxRdtase_N"/>
</dbReference>